<gene>
    <name evidence="16" type="primary">tefu</name>
</gene>
<evidence type="ECO:0000256" key="1">
    <source>
        <dbReference type="ARBA" id="ARBA00004123"/>
    </source>
</evidence>
<proteinExistence type="predicted"/>
<evidence type="ECO:0000256" key="6">
    <source>
        <dbReference type="ARBA" id="ARBA00022763"/>
    </source>
</evidence>
<dbReference type="PROSITE" id="PS51189">
    <property type="entry name" value="FAT"/>
    <property type="match status" value="1"/>
</dbReference>
<dbReference type="PROSITE" id="PS00916">
    <property type="entry name" value="PI3_4_KINASE_2"/>
    <property type="match status" value="1"/>
</dbReference>
<keyword evidence="9" id="KW-0539">Nucleus</keyword>
<evidence type="ECO:0000256" key="8">
    <source>
        <dbReference type="ARBA" id="ARBA00022840"/>
    </source>
</evidence>
<feature type="domain" description="FATC" evidence="14">
    <location>
        <begin position="2740"/>
        <end position="2772"/>
    </location>
</feature>
<dbReference type="GeneID" id="108004880"/>
<dbReference type="CDD" id="cd05171">
    <property type="entry name" value="PIKKc_ATM"/>
    <property type="match status" value="1"/>
</dbReference>
<dbReference type="PANTHER" id="PTHR37079:SF4">
    <property type="entry name" value="SERINE_THREONINE-PROTEIN KINASE ATM"/>
    <property type="match status" value="1"/>
</dbReference>
<dbReference type="PROSITE" id="PS50290">
    <property type="entry name" value="PI3_4_KINASE_3"/>
    <property type="match status" value="1"/>
</dbReference>
<dbReference type="InterPro" id="IPR000403">
    <property type="entry name" value="PI3/4_kinase_cat_dom"/>
</dbReference>
<keyword evidence="6" id="KW-0227">DNA damage</keyword>
<keyword evidence="11" id="KW-0175">Coiled coil</keyword>
<dbReference type="RefSeq" id="XP_065723170.2">
    <property type="nucleotide sequence ID" value="XM_065867098.2"/>
</dbReference>
<evidence type="ECO:0000256" key="11">
    <source>
        <dbReference type="SAM" id="Coils"/>
    </source>
</evidence>
<sequence length="2772" mass="318047">MSGLLNDIQRIIGELQSGKPASRNKGVEQLDEKLSNCREDLNTLFLSKRCDLSWTVVFEASKEALFKHAGALEDASEKSFKTLAGKNYLYDNVIEKITQFNLEAGMQTAGNGHFLAKTGIFNAFEEGIKMRVVVKFFGDRILSLLDRALYSSASYVRDLKINEYSRILSYLFELNVEKDEALRTRIMKCITKTVTLAKDRVQLHVDLVEYLPELSNFARSANAARKLEIVRLYLIFASELSVNYHHQLSIHAQEILPKLCEFHDEDVFRDDTRNLFFQCVTKSLHSLYPKLDMCDFNTLGVPIQEKWPQTLVRLKTIVNVEIRKNSLARYKTAQLSNDKFSEPFIKMSALVMYIVLWHLETKKNDENGEGDAPKKVPKPADKMDIIFGLIDKKDTLFNDVWFAIFAELLQLSGVLLNVANYQQALTTVAEIMPMYGNARNLRNLRLCLTSILSKEQELLQSKSINEDFLVDLWNQMVNHLISETTTNSEEIKEKQLVLQMLIRHKKLNQKMASTLLHNITTNEMLKRNECFATIREIFIHADKCGQDKASADLEPIIAWAYGSGDRNNTAQLIHNIASIDSRLQADTFAISIINFLDEQQLEEISRPSSLAVPVEQNLLAYKYNKQLICLDKDYAAPFVSITQLQSETKNCLFQTNYDCLMRGLNFQIAKENHPSAILKNLNSLLRLACTMERLLYYKVFNADNFTTCPLIKRIGLYLSHIEFQYKANSPEMLDESDLREILRLEIDVLEVFRTNLVLLNYLEKQPLEMFLEFVGAALKLHCMQRERSENADHMTITAQCLNILSGLCACSSHRDEAFEHISKVTMRWLPPDVLIVAKMLCSCQTVSDASSIWLVNKLKTLFQNHHQDLDVIDKVVDHMPTIFYFVCKMEHHLDDMLMALNSLLRIALKKSYTSNLTAKIVRCVGLIAKRCPDIYLLENFTVICKSTAKFITMPTLEVRFATLFTFTILLDTNCVTSDAIGHSQTHWDFCQELYDSIEFKKLTFNNEDSAQNSNALIVQMLIAFFLRSSFHQEIALKELLRQCALHRPSENEFVSLQSIVPGYGQTMRDLIRPFAGVLLHKWSSQRWPISKFPYYLCYARKSEFRRVHANEIMAYTYLYGKTEDIEKCSKLISEDVALPIVASFLLPKSSCCSESEGKDFRDHHQVLLENLSYSQLNATDVDLNVDTLCSVVSLLHDPQEMMRLFGSFAPCSRSRSWYSLSKESLFNCLNWHIDPKKTFGDSRIQSMTTLQIKHSRILVDLFGRLKANCFAATFSDQALREVFVYCVMADAVYDAALENEITVTQCSYFVRDIWFFVVRFLLHTNFSRVQMSVLNFLQLLLNKPIFALPDFVNHMGAIAKLLSSFQIGCGAKAVKEKAGAFVMQILDSNKNQINLNSFLEETTDCEFLKPLREEYKSNLPNIDKADVASYLRSFLSSPTAERLRDLREYIAEHKDKLQENEKLLFELINKLIQMSRDSHKKSSSLDALKCLAQIGPLKLSNISYYFQTDFESFEESKDEPMEVFLRVICDFLDKSLFQFDPKTHTDLVLVTIQVVNSKPGAKIIDRYKNLQIFLDKSTKSSFLNSYKQIPRIDWLSILKATQGLIYESWMCAFVSKVFQECGWKGFDNLAAKSFAFAKTCLQPFIKLLLENKESHLKSLCLMLDYFFESFASSKSPNSPNSKEIFYNKRAIKRFLHICESIRIVNEWSIPVNLSNVVMASNHCQAYFLSIMYLELWACAASPIDRANLFDNESFQADAKKAYESIGCLDAIPGFVNPMRSRLDFLGQSSSLSTILLESDHLDRASGQLCVDIMKGNGLWSFAKLQQHQNVEPDYEIFWRLGQWDSLTDPKHQQIQTGARTSLNLEQEFKRHHFVALRSIGQREEENSLSAIDMAYSCVRDILMEISMECLQSVYKYLTWLCSLQQAEDFCQIQFGTQLDSAQMAQLFGKWQTELELKYGNFSCKEYFIAHQIALFKMAGTRASRRMQEFYQKNPMDTYLLKGIGECKSAGKLNLAAKYIVTLRELPNIREPTKISVLLEDAEVNLKMGNQQIAKAILEYVTNNNEFVYCVQRVPALRMQGEFLLDCNAETLNYVQTHNFDNSLKLIDDFVLHRKTLSEKYRDIFEWQQLDAFASKHRTAAYAAMAKYADREYQQLYDYRHSQEYQTLQDIIEQNRQAAEKVTQRENQDRRVISVQMKRYASLDERQLKHIEEKLTQHLCLALRNHMAYCRLDSGFSSAAIYRIISLWFTNATNEQLQQTIKDEILTVPSYKFICAANQLTARLNSKNLGLLKGLMELLVHCGQDHPHHTFYQLYPLVFAHLDGENSNTERSGVARKIIAKICEKNAAAAECSKQLESLLPALITFANEGKTDNNQQVSDSVRLKQFEKVRRWRNLNAVHCPTLELAVMPNKEYNIASIVKWNNGITQCGGLNAPVKIMCVCSDGQTRAQLVKGKDDLRQDAVMQQVFGIVNELLNQDSEFIERKLKLRTYKVTPLSMRSGILEWCTNSTPVGHYLVVEGKGGAHARYRPNDWNNNRCRKLAADYLKLSKEARYGIYQRICENIKPVFHYFLLEKFPIPGVWFERRLAYTNSVATTSMVGYVLGLGDRHTQNILIDQQTAEVIHIDFGIAFEQGKIQTTPETVPFRLTRDFVAPMGICGTKGVFAKSCEATMHILRRYKAVFTTILEVLLYDPLFIWGVLEKKKSSQSSQQSSEESVNLVAQRALLLVQNKLEGREAGTLGDSNVEAQVERLINEATLPSNLCMLFPGWDPQL</sequence>
<evidence type="ECO:0000256" key="7">
    <source>
        <dbReference type="ARBA" id="ARBA00022777"/>
    </source>
</evidence>
<keyword evidence="4" id="KW-0808">Transferase</keyword>
<dbReference type="EC" id="2.7.11.1" evidence="2"/>
<dbReference type="InterPro" id="IPR038980">
    <property type="entry name" value="ATM_plant"/>
</dbReference>
<feature type="domain" description="PI3K/PI4K catalytic" evidence="12">
    <location>
        <begin position="2421"/>
        <end position="2739"/>
    </location>
</feature>
<dbReference type="Pfam" id="PF00454">
    <property type="entry name" value="PI3_PI4_kinase"/>
    <property type="match status" value="1"/>
</dbReference>
<dbReference type="PANTHER" id="PTHR37079">
    <property type="entry name" value="SERINE/THREONINE-PROTEIN KINASE ATM"/>
    <property type="match status" value="1"/>
</dbReference>
<reference evidence="16" key="1">
    <citation type="submission" date="2025-08" db="UniProtKB">
        <authorList>
            <consortium name="RefSeq"/>
        </authorList>
    </citation>
    <scope>IDENTIFICATION</scope>
</reference>
<dbReference type="InterPro" id="IPR003152">
    <property type="entry name" value="FATC_dom"/>
</dbReference>
<keyword evidence="15" id="KW-1185">Reference proteome</keyword>
<dbReference type="InterPro" id="IPR044107">
    <property type="entry name" value="PIKKc_ATM"/>
</dbReference>
<dbReference type="SMART" id="SM00146">
    <property type="entry name" value="PI3Kc"/>
    <property type="match status" value="1"/>
</dbReference>
<dbReference type="PROSITE" id="PS51190">
    <property type="entry name" value="FATC"/>
    <property type="match status" value="1"/>
</dbReference>
<dbReference type="InterPro" id="IPR014009">
    <property type="entry name" value="PIK_FAT"/>
</dbReference>
<dbReference type="GO" id="GO:0004674">
    <property type="term" value="F:protein serine/threonine kinase activity"/>
    <property type="evidence" value="ECO:0007669"/>
    <property type="project" value="UniProtKB-KW"/>
</dbReference>
<evidence type="ECO:0000256" key="2">
    <source>
        <dbReference type="ARBA" id="ARBA00012513"/>
    </source>
</evidence>
<evidence type="ECO:0000256" key="10">
    <source>
        <dbReference type="ARBA" id="ARBA00047899"/>
    </source>
</evidence>
<dbReference type="GO" id="GO:0006281">
    <property type="term" value="P:DNA repair"/>
    <property type="evidence" value="ECO:0007669"/>
    <property type="project" value="InterPro"/>
</dbReference>
<accession>A0AB40DFV2</accession>
<dbReference type="SUPFAM" id="SSF48371">
    <property type="entry name" value="ARM repeat"/>
    <property type="match status" value="1"/>
</dbReference>
<dbReference type="Gene3D" id="1.10.1070.11">
    <property type="entry name" value="Phosphatidylinositol 3-/4-kinase, catalytic domain"/>
    <property type="match status" value="1"/>
</dbReference>
<dbReference type="Proteomes" id="UP001652628">
    <property type="component" value="Chromosome 3"/>
</dbReference>
<dbReference type="SMART" id="SM01343">
    <property type="entry name" value="FATC"/>
    <property type="match status" value="1"/>
</dbReference>
<evidence type="ECO:0000313" key="15">
    <source>
        <dbReference type="Proteomes" id="UP001652628"/>
    </source>
</evidence>
<dbReference type="GO" id="GO:0005524">
    <property type="term" value="F:ATP binding"/>
    <property type="evidence" value="ECO:0007669"/>
    <property type="project" value="UniProtKB-KW"/>
</dbReference>
<evidence type="ECO:0000259" key="13">
    <source>
        <dbReference type="PROSITE" id="PS51189"/>
    </source>
</evidence>
<evidence type="ECO:0000256" key="4">
    <source>
        <dbReference type="ARBA" id="ARBA00022679"/>
    </source>
</evidence>
<keyword evidence="3" id="KW-0723">Serine/threonine-protein kinase</keyword>
<dbReference type="PROSITE" id="PS00915">
    <property type="entry name" value="PI3_4_KINASE_1"/>
    <property type="match status" value="1"/>
</dbReference>
<keyword evidence="7 16" id="KW-0418">Kinase</keyword>
<evidence type="ECO:0000259" key="14">
    <source>
        <dbReference type="PROSITE" id="PS51190"/>
    </source>
</evidence>
<evidence type="ECO:0000259" key="12">
    <source>
        <dbReference type="PROSITE" id="PS50290"/>
    </source>
</evidence>
<feature type="coiled-coil region" evidence="11">
    <location>
        <begin position="1443"/>
        <end position="1470"/>
    </location>
</feature>
<organism evidence="15 16">
    <name type="scientific">Drosophila suzukii</name>
    <name type="common">Spotted-wing drosophila fruit fly</name>
    <dbReference type="NCBI Taxonomy" id="28584"/>
    <lineage>
        <taxon>Eukaryota</taxon>
        <taxon>Metazoa</taxon>
        <taxon>Ecdysozoa</taxon>
        <taxon>Arthropoda</taxon>
        <taxon>Hexapoda</taxon>
        <taxon>Insecta</taxon>
        <taxon>Pterygota</taxon>
        <taxon>Neoptera</taxon>
        <taxon>Endopterygota</taxon>
        <taxon>Diptera</taxon>
        <taxon>Brachycera</taxon>
        <taxon>Muscomorpha</taxon>
        <taxon>Ephydroidea</taxon>
        <taxon>Drosophilidae</taxon>
        <taxon>Drosophila</taxon>
        <taxon>Sophophora</taxon>
    </lineage>
</organism>
<dbReference type="Pfam" id="PF02260">
    <property type="entry name" value="FATC"/>
    <property type="match status" value="1"/>
</dbReference>
<dbReference type="Gene3D" id="3.30.1010.10">
    <property type="entry name" value="Phosphatidylinositol 3-kinase Catalytic Subunit, Chain A, domain 4"/>
    <property type="match status" value="1"/>
</dbReference>
<protein>
    <recommendedName>
        <fullName evidence="2">non-specific serine/threonine protein kinase</fullName>
        <ecNumber evidence="2">2.7.11.1</ecNumber>
    </recommendedName>
</protein>
<evidence type="ECO:0000256" key="9">
    <source>
        <dbReference type="ARBA" id="ARBA00023242"/>
    </source>
</evidence>
<keyword evidence="5" id="KW-0547">Nucleotide-binding</keyword>
<evidence type="ECO:0000256" key="3">
    <source>
        <dbReference type="ARBA" id="ARBA00022527"/>
    </source>
</evidence>
<dbReference type="InterPro" id="IPR016024">
    <property type="entry name" value="ARM-type_fold"/>
</dbReference>
<comment type="catalytic activity">
    <reaction evidence="10">
        <text>L-threonyl-[protein] + ATP = O-phospho-L-threonyl-[protein] + ADP + H(+)</text>
        <dbReference type="Rhea" id="RHEA:46608"/>
        <dbReference type="Rhea" id="RHEA-COMP:11060"/>
        <dbReference type="Rhea" id="RHEA-COMP:11605"/>
        <dbReference type="ChEBI" id="CHEBI:15378"/>
        <dbReference type="ChEBI" id="CHEBI:30013"/>
        <dbReference type="ChEBI" id="CHEBI:30616"/>
        <dbReference type="ChEBI" id="CHEBI:61977"/>
        <dbReference type="ChEBI" id="CHEBI:456216"/>
        <dbReference type="EC" id="2.7.11.1"/>
    </reaction>
</comment>
<keyword evidence="8" id="KW-0067">ATP-binding</keyword>
<dbReference type="InterPro" id="IPR036940">
    <property type="entry name" value="PI3/4_kinase_cat_sf"/>
</dbReference>
<dbReference type="SUPFAM" id="SSF56112">
    <property type="entry name" value="Protein kinase-like (PK-like)"/>
    <property type="match status" value="1"/>
</dbReference>
<name>A0AB40DFV2_DROSZ</name>
<dbReference type="InterPro" id="IPR011009">
    <property type="entry name" value="Kinase-like_dom_sf"/>
</dbReference>
<evidence type="ECO:0000313" key="16">
    <source>
        <dbReference type="RefSeq" id="XP_065723170.2"/>
    </source>
</evidence>
<dbReference type="InterPro" id="IPR018936">
    <property type="entry name" value="PI3/4_kinase_CS"/>
</dbReference>
<comment type="subcellular location">
    <subcellularLocation>
        <location evidence="1">Nucleus</location>
    </subcellularLocation>
</comment>
<evidence type="ECO:0000256" key="5">
    <source>
        <dbReference type="ARBA" id="ARBA00022741"/>
    </source>
</evidence>
<feature type="domain" description="FAT" evidence="13">
    <location>
        <begin position="1715"/>
        <end position="2319"/>
    </location>
</feature>
<dbReference type="GO" id="GO:0005634">
    <property type="term" value="C:nucleus"/>
    <property type="evidence" value="ECO:0007669"/>
    <property type="project" value="UniProtKB-SubCell"/>
</dbReference>